<dbReference type="PANTHER" id="PTHR43648:SF1">
    <property type="entry name" value="ELECTRON TRANSFER FLAVOPROTEIN BETA SUBUNIT LYSINE METHYLTRANSFERASE"/>
    <property type="match status" value="1"/>
</dbReference>
<evidence type="ECO:0000313" key="7">
    <source>
        <dbReference type="EMBL" id="RIW18467.1"/>
    </source>
</evidence>
<keyword evidence="5 6" id="KW-0949">S-adenosyl-L-methionine</keyword>
<dbReference type="RefSeq" id="WP_119475946.1">
    <property type="nucleotide sequence ID" value="NZ_QXML01000001.1"/>
</dbReference>
<dbReference type="GO" id="GO:0005840">
    <property type="term" value="C:ribosome"/>
    <property type="evidence" value="ECO:0007669"/>
    <property type="project" value="UniProtKB-KW"/>
</dbReference>
<dbReference type="CDD" id="cd02440">
    <property type="entry name" value="AdoMet_MTases"/>
    <property type="match status" value="1"/>
</dbReference>
<dbReference type="GO" id="GO:0005737">
    <property type="term" value="C:cytoplasm"/>
    <property type="evidence" value="ECO:0007669"/>
    <property type="project" value="UniProtKB-SubCell"/>
</dbReference>
<comment type="similarity">
    <text evidence="1 6">Belongs to the methyltransferase superfamily. PrmA family.</text>
</comment>
<sequence length="275" mass="31063">MDYLEFKITCLEEFREILIAELAEIGFDSFLETEEGIDAYAPESEFDREKFDELISNYREAARISLIEGKMPKVNWNEEWEKNYDPIAVDDLVYVRASFHEPVPGFKHEIVINPKMSFGTGHHATTFQMLRHQGEVDHAGKRVLDVGSGTGILAIMAHLLGAREVEAFDIDDWCVDNGNENFDLNGVTTRMGLGTIRQVNPKGHFDIVLANINKNVLLDEMEIYAGLLPSRGYLLLSGFYTEDIEDLVNAAAPLGLELKKKSSKDNWAALILQKH</sequence>
<dbReference type="InterPro" id="IPR004498">
    <property type="entry name" value="Ribosomal_PrmA_MeTrfase"/>
</dbReference>
<comment type="function">
    <text evidence="6">Methylates ribosomal protein L11.</text>
</comment>
<keyword evidence="3 6" id="KW-0489">Methyltransferase</keyword>
<dbReference type="Pfam" id="PF06325">
    <property type="entry name" value="PrmA"/>
    <property type="match status" value="1"/>
</dbReference>
<evidence type="ECO:0000313" key="8">
    <source>
        <dbReference type="Proteomes" id="UP000283522"/>
    </source>
</evidence>
<keyword evidence="7" id="KW-0689">Ribosomal protein</keyword>
<protein>
    <recommendedName>
        <fullName evidence="6">Ribosomal protein L11 methyltransferase</fullName>
        <shortName evidence="6">L11 Mtase</shortName>
        <ecNumber evidence="6">2.1.1.-</ecNumber>
    </recommendedName>
</protein>
<proteinExistence type="inferred from homology"/>
<keyword evidence="8" id="KW-1185">Reference proteome</keyword>
<keyword evidence="2 6" id="KW-0963">Cytoplasm</keyword>
<comment type="catalytic activity">
    <reaction evidence="6">
        <text>L-lysyl-[protein] + 3 S-adenosyl-L-methionine = N(6),N(6),N(6)-trimethyl-L-lysyl-[protein] + 3 S-adenosyl-L-homocysteine + 3 H(+)</text>
        <dbReference type="Rhea" id="RHEA:54192"/>
        <dbReference type="Rhea" id="RHEA-COMP:9752"/>
        <dbReference type="Rhea" id="RHEA-COMP:13826"/>
        <dbReference type="ChEBI" id="CHEBI:15378"/>
        <dbReference type="ChEBI" id="CHEBI:29969"/>
        <dbReference type="ChEBI" id="CHEBI:57856"/>
        <dbReference type="ChEBI" id="CHEBI:59789"/>
        <dbReference type="ChEBI" id="CHEBI:61961"/>
    </reaction>
</comment>
<dbReference type="HAMAP" id="MF_00735">
    <property type="entry name" value="Methyltr_PrmA"/>
    <property type="match status" value="1"/>
</dbReference>
<dbReference type="NCBIfam" id="NF001785">
    <property type="entry name" value="PRK00517.2-2"/>
    <property type="match status" value="1"/>
</dbReference>
<feature type="binding site" evidence="6">
    <location>
        <position position="147"/>
    </location>
    <ligand>
        <name>S-adenosyl-L-methionine</name>
        <dbReference type="ChEBI" id="CHEBI:59789"/>
    </ligand>
</feature>
<feature type="binding site" evidence="6">
    <location>
        <position position="211"/>
    </location>
    <ligand>
        <name>S-adenosyl-L-methionine</name>
        <dbReference type="ChEBI" id="CHEBI:59789"/>
    </ligand>
</feature>
<keyword evidence="4 6" id="KW-0808">Transferase</keyword>
<dbReference type="OrthoDB" id="9785995at2"/>
<feature type="binding site" evidence="6">
    <location>
        <position position="169"/>
    </location>
    <ligand>
        <name>S-adenosyl-L-methionine</name>
        <dbReference type="ChEBI" id="CHEBI:59789"/>
    </ligand>
</feature>
<dbReference type="GO" id="GO:0032259">
    <property type="term" value="P:methylation"/>
    <property type="evidence" value="ECO:0007669"/>
    <property type="project" value="UniProtKB-KW"/>
</dbReference>
<dbReference type="AlphaFoldDB" id="A0A418PWA7"/>
<accession>A0A418PWA7</accession>
<gene>
    <name evidence="6" type="primary">prmA</name>
    <name evidence="7" type="ORF">D0X99_01910</name>
</gene>
<evidence type="ECO:0000256" key="1">
    <source>
        <dbReference type="ARBA" id="ARBA00009741"/>
    </source>
</evidence>
<dbReference type="EMBL" id="QXML01000001">
    <property type="protein sequence ID" value="RIW18467.1"/>
    <property type="molecule type" value="Genomic_DNA"/>
</dbReference>
<comment type="subcellular location">
    <subcellularLocation>
        <location evidence="6">Cytoplasm</location>
    </subcellularLocation>
</comment>
<dbReference type="Proteomes" id="UP000283522">
    <property type="component" value="Unassembled WGS sequence"/>
</dbReference>
<evidence type="ECO:0000256" key="5">
    <source>
        <dbReference type="ARBA" id="ARBA00022691"/>
    </source>
</evidence>
<reference evidence="7 8" key="1">
    <citation type="submission" date="2018-09" db="EMBL/GenBank/DDBJ databases">
        <authorList>
            <person name="Wang X."/>
            <person name="Du Z."/>
        </authorList>
    </citation>
    <scope>NUCLEOTIDE SEQUENCE [LARGE SCALE GENOMIC DNA]</scope>
    <source>
        <strain evidence="7 8">N3</strain>
    </source>
</reference>
<keyword evidence="7" id="KW-0687">Ribonucleoprotein</keyword>
<dbReference type="Gene3D" id="3.40.50.150">
    <property type="entry name" value="Vaccinia Virus protein VP39"/>
    <property type="match status" value="1"/>
</dbReference>
<comment type="caution">
    <text evidence="7">The sequence shown here is derived from an EMBL/GenBank/DDBJ whole genome shotgun (WGS) entry which is preliminary data.</text>
</comment>
<evidence type="ECO:0000256" key="3">
    <source>
        <dbReference type="ARBA" id="ARBA00022603"/>
    </source>
</evidence>
<dbReference type="SUPFAM" id="SSF53335">
    <property type="entry name" value="S-adenosyl-L-methionine-dependent methyltransferases"/>
    <property type="match status" value="1"/>
</dbReference>
<evidence type="ECO:0000256" key="6">
    <source>
        <dbReference type="HAMAP-Rule" id="MF_00735"/>
    </source>
</evidence>
<name>A0A418PWA7_9BACT</name>
<dbReference type="PANTHER" id="PTHR43648">
    <property type="entry name" value="ELECTRON TRANSFER FLAVOPROTEIN BETA SUBUNIT LYSINE METHYLTRANSFERASE"/>
    <property type="match status" value="1"/>
</dbReference>
<dbReference type="GO" id="GO:0016279">
    <property type="term" value="F:protein-lysine N-methyltransferase activity"/>
    <property type="evidence" value="ECO:0007669"/>
    <property type="project" value="RHEA"/>
</dbReference>
<dbReference type="InterPro" id="IPR029063">
    <property type="entry name" value="SAM-dependent_MTases_sf"/>
</dbReference>
<dbReference type="EC" id="2.1.1.-" evidence="6"/>
<dbReference type="PIRSF" id="PIRSF000401">
    <property type="entry name" value="RPL11_MTase"/>
    <property type="match status" value="1"/>
</dbReference>
<organism evidence="7 8">
    <name type="scientific">Algoriphagus lacus</name>
    <dbReference type="NCBI Taxonomy" id="2056311"/>
    <lineage>
        <taxon>Bacteria</taxon>
        <taxon>Pseudomonadati</taxon>
        <taxon>Bacteroidota</taxon>
        <taxon>Cytophagia</taxon>
        <taxon>Cytophagales</taxon>
        <taxon>Cyclobacteriaceae</taxon>
        <taxon>Algoriphagus</taxon>
    </lineage>
</organism>
<feature type="binding site" evidence="6">
    <location>
        <position position="126"/>
    </location>
    <ligand>
        <name>S-adenosyl-L-methionine</name>
        <dbReference type="ChEBI" id="CHEBI:59789"/>
    </ligand>
</feature>
<evidence type="ECO:0000256" key="4">
    <source>
        <dbReference type="ARBA" id="ARBA00022679"/>
    </source>
</evidence>
<dbReference type="InterPro" id="IPR050078">
    <property type="entry name" value="Ribosomal_L11_MeTrfase_PrmA"/>
</dbReference>
<evidence type="ECO:0000256" key="2">
    <source>
        <dbReference type="ARBA" id="ARBA00022490"/>
    </source>
</evidence>